<evidence type="ECO:0000256" key="2">
    <source>
        <dbReference type="SAM" id="Phobius"/>
    </source>
</evidence>
<evidence type="ECO:0008006" key="5">
    <source>
        <dbReference type="Google" id="ProtNLM"/>
    </source>
</evidence>
<reference evidence="3 4" key="1">
    <citation type="submission" date="2017-05" db="EMBL/GenBank/DDBJ databases">
        <authorList>
            <person name="Varghese N."/>
            <person name="Submissions S."/>
        </authorList>
    </citation>
    <scope>NUCLEOTIDE SEQUENCE [LARGE SCALE GENOMIC DNA]</scope>
    <source>
        <strain evidence="3 4">DSM 25457</strain>
    </source>
</reference>
<feature type="region of interest" description="Disordered" evidence="1">
    <location>
        <begin position="224"/>
        <end position="254"/>
    </location>
</feature>
<proteinExistence type="predicted"/>
<evidence type="ECO:0000256" key="1">
    <source>
        <dbReference type="SAM" id="MobiDB-lite"/>
    </source>
</evidence>
<feature type="transmembrane region" description="Helical" evidence="2">
    <location>
        <begin position="553"/>
        <end position="573"/>
    </location>
</feature>
<name>A0ABY1PU86_9BACT</name>
<keyword evidence="2" id="KW-0472">Membrane</keyword>
<feature type="transmembrane region" description="Helical" evidence="2">
    <location>
        <begin position="296"/>
        <end position="317"/>
    </location>
</feature>
<gene>
    <name evidence="3" type="ORF">SAMN06265222_102356</name>
</gene>
<evidence type="ECO:0000313" key="4">
    <source>
        <dbReference type="Proteomes" id="UP001158067"/>
    </source>
</evidence>
<keyword evidence="4" id="KW-1185">Reference proteome</keyword>
<organism evidence="3 4">
    <name type="scientific">Neorhodopirellula lusitana</name>
    <dbReference type="NCBI Taxonomy" id="445327"/>
    <lineage>
        <taxon>Bacteria</taxon>
        <taxon>Pseudomonadati</taxon>
        <taxon>Planctomycetota</taxon>
        <taxon>Planctomycetia</taxon>
        <taxon>Pirellulales</taxon>
        <taxon>Pirellulaceae</taxon>
        <taxon>Neorhodopirellula</taxon>
    </lineage>
</organism>
<protein>
    <recommendedName>
        <fullName evidence="5">Glycosyltransferase RgtA/B/C/D-like domain-containing protein</fullName>
    </recommendedName>
</protein>
<keyword evidence="2" id="KW-0812">Transmembrane</keyword>
<feature type="transmembrane region" description="Helical" evidence="2">
    <location>
        <begin position="495"/>
        <end position="513"/>
    </location>
</feature>
<feature type="compositionally biased region" description="Basic residues" evidence="1">
    <location>
        <begin position="225"/>
        <end position="249"/>
    </location>
</feature>
<dbReference type="Proteomes" id="UP001158067">
    <property type="component" value="Unassembled WGS sequence"/>
</dbReference>
<dbReference type="EMBL" id="FXUG01000002">
    <property type="protein sequence ID" value="SMP47889.1"/>
    <property type="molecule type" value="Genomic_DNA"/>
</dbReference>
<feature type="transmembrane region" description="Helical" evidence="2">
    <location>
        <begin position="260"/>
        <end position="290"/>
    </location>
</feature>
<keyword evidence="2" id="KW-1133">Transmembrane helix</keyword>
<feature type="transmembrane region" description="Helical" evidence="2">
    <location>
        <begin position="138"/>
        <end position="159"/>
    </location>
</feature>
<comment type="caution">
    <text evidence="3">The sequence shown here is derived from an EMBL/GenBank/DDBJ whole genome shotgun (WGS) entry which is preliminary data.</text>
</comment>
<evidence type="ECO:0000313" key="3">
    <source>
        <dbReference type="EMBL" id="SMP47889.1"/>
    </source>
</evidence>
<feature type="transmembrane region" description="Helical" evidence="2">
    <location>
        <begin position="20"/>
        <end position="39"/>
    </location>
</feature>
<feature type="transmembrane region" description="Helical" evidence="2">
    <location>
        <begin position="171"/>
        <end position="191"/>
    </location>
</feature>
<accession>A0ABY1PU86</accession>
<feature type="transmembrane region" description="Helical" evidence="2">
    <location>
        <begin position="519"/>
        <end position="541"/>
    </location>
</feature>
<feature type="transmembrane region" description="Helical" evidence="2">
    <location>
        <begin position="112"/>
        <end position="132"/>
    </location>
</feature>
<sequence length="593" mass="65736">MGPQDSSRDSSRESSQRRRVQMHAILICVTLALVAGRIATVINPQGTAAFLSANDRSRWVSVAALVENGTFAIDDLIAVKSSTGHRLWDTIDKVRHVGNDGMLHYYSSKPTLLTTLIAGVYALFYSVTGLAMTAHPIYVPRALLMLINVPTLALFLITMMRSIERLEVSDFAKRFCVTAACFGTMLTSFALSLNNHLFAAAATSLTLYLYLKASDCHAEYGSRHQWNRSRSKPSSRTRSSKTARHKSSSRSRGQTGFGTWLLAGVAAAMTVACELPALSMFCLWAVLFAWLTPRSIPGFVVGAAIVTAGIFGTNYWAHQSWKTPYAHRGYGDVITGYDWQEDLTQSDFARAESLRDVLKAKPPFADATNILLRPLTSGGYAAIAEFEAKGTEANGAEANGEIIRQQPFKVQHYPNAKSPASWKLVEWDDWYEYPGSYWRTGKRRGVDLGEPDRGTYLFHATLGHYGLFSLTPIWLLVPTGLAFQCVRGRSEHRRLAASVLLATLVCLAFYVARPEIDRNYGGVSVCFRWMLWFAPLWLFAIAPEVNQLSTRAVGRWFAIALLAGSVFSVATSLDSPWQSPWLYRFASFLGWLG</sequence>